<organism evidence="2 4">
    <name type="scientific">Brochothrix thermosphacta</name>
    <name type="common">Microbacterium thermosphactum</name>
    <dbReference type="NCBI Taxonomy" id="2756"/>
    <lineage>
        <taxon>Bacteria</taxon>
        <taxon>Bacillati</taxon>
        <taxon>Bacillota</taxon>
        <taxon>Bacilli</taxon>
        <taxon>Bacillales</taxon>
        <taxon>Listeriaceae</taxon>
        <taxon>Brochothrix</taxon>
    </lineage>
</organism>
<protein>
    <submittedName>
        <fullName evidence="2">Divergent PAP2 family protein</fullName>
    </submittedName>
    <submittedName>
        <fullName evidence="3">Putative integral inner membrane protein</fullName>
    </submittedName>
</protein>
<reference evidence="5" key="2">
    <citation type="submission" date="2018-04" db="EMBL/GenBank/DDBJ databases">
        <authorList>
            <person name="Illikoud N."/>
        </authorList>
    </citation>
    <scope>NUCLEOTIDE SEQUENCE [LARGE SCALE GENOMIC DNA]</scope>
</reference>
<dbReference type="RefSeq" id="WP_029091917.1">
    <property type="nucleotide sequence ID" value="NZ_CBCPHX010000006.1"/>
</dbReference>
<feature type="transmembrane region" description="Helical" evidence="1">
    <location>
        <begin position="139"/>
        <end position="157"/>
    </location>
</feature>
<proteinExistence type="predicted"/>
<dbReference type="PANTHER" id="PTHR31446">
    <property type="entry name" value="ACID PHOSPHATASE/VANADIUM-DEPENDENT HALOPEROXIDASE-RELATED PROTEIN"/>
    <property type="match status" value="1"/>
</dbReference>
<reference evidence="2 4" key="1">
    <citation type="submission" date="2017-09" db="EMBL/GenBank/DDBJ databases">
        <title>Complete Genome Sequences of Two Strains of the Meat Spoilage Bacterium Brochothrix thermosphacta Isolated from Ground Chicken.</title>
        <authorList>
            <person name="Paoli G.C."/>
            <person name="Wijey C."/>
            <person name="Chen C.-Y."/>
            <person name="Nguyen L."/>
            <person name="Yan X."/>
            <person name="Irwin P.L."/>
        </authorList>
    </citation>
    <scope>NUCLEOTIDE SEQUENCE [LARGE SCALE GENOMIC DNA]</scope>
    <source>
        <strain evidence="2 4">BI</strain>
    </source>
</reference>
<reference evidence="3" key="3">
    <citation type="submission" date="2018-04" db="EMBL/GenBank/DDBJ databases">
        <authorList>
            <person name="Go L.Y."/>
            <person name="Mitchell J.A."/>
        </authorList>
    </citation>
    <scope>NUCLEOTIDE SEQUENCE</scope>
    <source>
        <strain evidence="3">BSAS1 3</strain>
    </source>
</reference>
<feature type="transmembrane region" description="Helical" evidence="1">
    <location>
        <begin position="6"/>
        <end position="26"/>
    </location>
</feature>
<evidence type="ECO:0000256" key="1">
    <source>
        <dbReference type="SAM" id="Phobius"/>
    </source>
</evidence>
<accession>A0A1D2L1H4</accession>
<keyword evidence="1" id="KW-0812">Transmembrane</keyword>
<evidence type="ECO:0000313" key="4">
    <source>
        <dbReference type="Proteomes" id="UP000243591"/>
    </source>
</evidence>
<dbReference type="Pfam" id="PF02681">
    <property type="entry name" value="DUF212"/>
    <property type="match status" value="1"/>
</dbReference>
<dbReference type="AlphaFoldDB" id="A0A1D2L1H4"/>
<dbReference type="PANTHER" id="PTHR31446:SF29">
    <property type="entry name" value="ACID PHOSPHATASE_VANADIUM-DEPENDENT HALOPEROXIDASE-RELATED PROTEIN"/>
    <property type="match status" value="1"/>
</dbReference>
<keyword evidence="1" id="KW-0472">Membrane</keyword>
<gene>
    <name evidence="3" type="ORF">BTBSAS_220013</name>
    <name evidence="2" type="ORF">CNY62_07470</name>
</gene>
<keyword evidence="1" id="KW-1133">Transmembrane helix</keyword>
<dbReference type="Proteomes" id="UP000243591">
    <property type="component" value="Chromosome"/>
</dbReference>
<dbReference type="EMBL" id="OUNC01000015">
    <property type="protein sequence ID" value="SPP28516.1"/>
    <property type="molecule type" value="Genomic_DNA"/>
</dbReference>
<dbReference type="Proteomes" id="UP000270190">
    <property type="component" value="Unassembled WGS sequence"/>
</dbReference>
<dbReference type="OrthoDB" id="9792681at2"/>
<name>A0A1D2L1H4_BROTH</name>
<dbReference type="STRING" id="2756.BFR44_10430"/>
<evidence type="ECO:0000313" key="2">
    <source>
        <dbReference type="EMBL" id="ATF26242.1"/>
    </source>
</evidence>
<keyword evidence="4" id="KW-1185">Reference proteome</keyword>
<dbReference type="InterPro" id="IPR003832">
    <property type="entry name" value="DUF212"/>
</dbReference>
<dbReference type="KEGG" id="bths:CNY62_07470"/>
<evidence type="ECO:0000313" key="5">
    <source>
        <dbReference type="Proteomes" id="UP000270190"/>
    </source>
</evidence>
<evidence type="ECO:0000313" key="3">
    <source>
        <dbReference type="EMBL" id="SPP28516.1"/>
    </source>
</evidence>
<dbReference type="GeneID" id="66537074"/>
<feature type="transmembrane region" description="Helical" evidence="1">
    <location>
        <begin position="68"/>
        <end position="88"/>
    </location>
</feature>
<dbReference type="EMBL" id="CP023483">
    <property type="protein sequence ID" value="ATF26242.1"/>
    <property type="molecule type" value="Genomic_DNA"/>
</dbReference>
<sequence>MDFWNNVPLMAALIAIFFAQAIKVPIQALMNKRANWSLLTATGGMPSSHSAAVCALMTVLAIEYGMNSPYFAIAAIFGVIVMFDAMGVRRQSGEQAITINKLIADFQAITNLGKANAEKDPEAGLQRLKEVLGHKPTEVFFGILTGIAIGFLVNYLYHL</sequence>